<reference evidence="1 2" key="1">
    <citation type="submission" date="2022-12" db="EMBL/GenBank/DDBJ databases">
        <title>Chromosome-level genome of Tegillarca granosa.</title>
        <authorList>
            <person name="Kim J."/>
        </authorList>
    </citation>
    <scope>NUCLEOTIDE SEQUENCE [LARGE SCALE GENOMIC DNA]</scope>
    <source>
        <strain evidence="1">Teg-2019</strain>
        <tissue evidence="1">Adductor muscle</tissue>
    </source>
</reference>
<dbReference type="Proteomes" id="UP001217089">
    <property type="component" value="Unassembled WGS sequence"/>
</dbReference>
<evidence type="ECO:0000313" key="1">
    <source>
        <dbReference type="EMBL" id="KAJ8300615.1"/>
    </source>
</evidence>
<protein>
    <submittedName>
        <fullName evidence="1">Uncharacterized protein</fullName>
    </submittedName>
</protein>
<organism evidence="1 2">
    <name type="scientific">Tegillarca granosa</name>
    <name type="common">Malaysian cockle</name>
    <name type="synonym">Anadara granosa</name>
    <dbReference type="NCBI Taxonomy" id="220873"/>
    <lineage>
        <taxon>Eukaryota</taxon>
        <taxon>Metazoa</taxon>
        <taxon>Spiralia</taxon>
        <taxon>Lophotrochozoa</taxon>
        <taxon>Mollusca</taxon>
        <taxon>Bivalvia</taxon>
        <taxon>Autobranchia</taxon>
        <taxon>Pteriomorphia</taxon>
        <taxon>Arcoida</taxon>
        <taxon>Arcoidea</taxon>
        <taxon>Arcidae</taxon>
        <taxon>Tegillarca</taxon>
    </lineage>
</organism>
<keyword evidence="2" id="KW-1185">Reference proteome</keyword>
<proteinExistence type="predicted"/>
<accession>A0ABQ9EAX3</accession>
<gene>
    <name evidence="1" type="ORF">KUTeg_022134</name>
</gene>
<comment type="caution">
    <text evidence="1">The sequence shown here is derived from an EMBL/GenBank/DDBJ whole genome shotgun (WGS) entry which is preliminary data.</text>
</comment>
<dbReference type="EMBL" id="JARBDR010000919">
    <property type="protein sequence ID" value="KAJ8300615.1"/>
    <property type="molecule type" value="Genomic_DNA"/>
</dbReference>
<evidence type="ECO:0000313" key="2">
    <source>
        <dbReference type="Proteomes" id="UP001217089"/>
    </source>
</evidence>
<sequence>MPFLSSHNTLSFFRFQYLDSQFLTFNIIQFCEVFITVPLIQFMATKGSVGNLVEMANENLDDLVLEDPTVEDKEKRVRKLTQKAQEKYESDLAKYTNKIDNAWTYIEHISLRIETLKDIKSFRQLKDDLNIFAKKYFDFSDEFFKFFYREKILLQEIRKKACDVVENLKTQIRGARMEIIESKSATNSRLSAMSSSAASAT</sequence>
<name>A0ABQ9EAX3_TEGGR</name>